<reference evidence="4" key="1">
    <citation type="submission" date="2018-05" db="EMBL/GenBank/DDBJ databases">
        <authorList>
            <person name="Lanie J.A."/>
            <person name="Ng W.-L."/>
            <person name="Kazmierczak K.M."/>
            <person name="Andrzejewski T.M."/>
            <person name="Davidsen T.M."/>
            <person name="Wayne K.J."/>
            <person name="Tettelin H."/>
            <person name="Glass J.I."/>
            <person name="Rusch D."/>
            <person name="Podicherti R."/>
            <person name="Tsui H.-C.T."/>
            <person name="Winkler M.E."/>
        </authorList>
    </citation>
    <scope>NUCLEOTIDE SEQUENCE</scope>
</reference>
<comment type="pathway">
    <text evidence="1">Cofactor biosynthesis; thiamine diphosphate biosynthesis.</text>
</comment>
<evidence type="ECO:0000313" key="4">
    <source>
        <dbReference type="EMBL" id="SVC05656.1"/>
    </source>
</evidence>
<evidence type="ECO:0000259" key="3">
    <source>
        <dbReference type="Pfam" id="PF02581"/>
    </source>
</evidence>
<dbReference type="GO" id="GO:0005737">
    <property type="term" value="C:cytoplasm"/>
    <property type="evidence" value="ECO:0007669"/>
    <property type="project" value="TreeGrafter"/>
</dbReference>
<evidence type="ECO:0000256" key="1">
    <source>
        <dbReference type="ARBA" id="ARBA00004948"/>
    </source>
</evidence>
<dbReference type="GO" id="GO:0004789">
    <property type="term" value="F:thiamine-phosphate diphosphorylase activity"/>
    <property type="evidence" value="ECO:0007669"/>
    <property type="project" value="TreeGrafter"/>
</dbReference>
<dbReference type="PANTHER" id="PTHR20857:SF15">
    <property type="entry name" value="THIAMINE-PHOSPHATE SYNTHASE"/>
    <property type="match status" value="1"/>
</dbReference>
<dbReference type="EMBL" id="UINC01071040">
    <property type="protein sequence ID" value="SVC05656.1"/>
    <property type="molecule type" value="Genomic_DNA"/>
</dbReference>
<dbReference type="GO" id="GO:0009228">
    <property type="term" value="P:thiamine biosynthetic process"/>
    <property type="evidence" value="ECO:0007669"/>
    <property type="project" value="UniProtKB-KW"/>
</dbReference>
<dbReference type="InterPro" id="IPR036206">
    <property type="entry name" value="ThiamineP_synth_sf"/>
</dbReference>
<sequence length="187" mass="21352">MNIPKIYPITPSYLSTNQLLTSIKKLKRDGLNLFLYRRKELSKSAIKAELSLIAKLCFDQKIYLILNSYHKQDTKNNFSGIHLTSLDLRKEEGRSFKSDNLLGISCHSEEDIIKAESLKADYIFLSPIKETTSHQEIEGMGWKKFSYLSNKTNLPTYALGGLKKEDLRVAESYDAYGIAGISNFWNT</sequence>
<dbReference type="InterPro" id="IPR013785">
    <property type="entry name" value="Aldolase_TIM"/>
</dbReference>
<evidence type="ECO:0000256" key="2">
    <source>
        <dbReference type="ARBA" id="ARBA00022977"/>
    </source>
</evidence>
<dbReference type="Gene3D" id="3.20.20.70">
    <property type="entry name" value="Aldolase class I"/>
    <property type="match status" value="1"/>
</dbReference>
<organism evidence="4">
    <name type="scientific">marine metagenome</name>
    <dbReference type="NCBI Taxonomy" id="408172"/>
    <lineage>
        <taxon>unclassified sequences</taxon>
        <taxon>metagenomes</taxon>
        <taxon>ecological metagenomes</taxon>
    </lineage>
</organism>
<gene>
    <name evidence="4" type="ORF">METZ01_LOCUS258510</name>
</gene>
<feature type="domain" description="Thiamine phosphate synthase/TenI" evidence="3">
    <location>
        <begin position="6"/>
        <end position="183"/>
    </location>
</feature>
<proteinExistence type="predicted"/>
<dbReference type="InterPro" id="IPR022998">
    <property type="entry name" value="ThiamineP_synth_TenI"/>
</dbReference>
<keyword evidence="2" id="KW-0784">Thiamine biosynthesis</keyword>
<accession>A0A382J184</accession>
<dbReference type="AlphaFoldDB" id="A0A382J184"/>
<dbReference type="SUPFAM" id="SSF51391">
    <property type="entry name" value="Thiamin phosphate synthase"/>
    <property type="match status" value="1"/>
</dbReference>
<protein>
    <recommendedName>
        <fullName evidence="3">Thiamine phosphate synthase/TenI domain-containing protein</fullName>
    </recommendedName>
</protein>
<dbReference type="Pfam" id="PF02581">
    <property type="entry name" value="TMP-TENI"/>
    <property type="match status" value="1"/>
</dbReference>
<name>A0A382J184_9ZZZZ</name>
<dbReference type="CDD" id="cd00564">
    <property type="entry name" value="TMP_TenI"/>
    <property type="match status" value="1"/>
</dbReference>
<dbReference type="PANTHER" id="PTHR20857">
    <property type="entry name" value="THIAMINE-PHOSPHATE PYROPHOSPHORYLASE"/>
    <property type="match status" value="1"/>
</dbReference>